<proteinExistence type="predicted"/>
<protein>
    <submittedName>
        <fullName evidence="2">Uncharacterized protein</fullName>
    </submittedName>
</protein>
<gene>
    <name evidence="2" type="ORF">Tco_0875694</name>
</gene>
<keyword evidence="3" id="KW-1185">Reference proteome</keyword>
<dbReference type="Proteomes" id="UP001151760">
    <property type="component" value="Unassembled WGS sequence"/>
</dbReference>
<evidence type="ECO:0000313" key="2">
    <source>
        <dbReference type="EMBL" id="GJT16988.1"/>
    </source>
</evidence>
<feature type="compositionally biased region" description="Polar residues" evidence="1">
    <location>
        <begin position="34"/>
        <end position="43"/>
    </location>
</feature>
<comment type="caution">
    <text evidence="2">The sequence shown here is derived from an EMBL/GenBank/DDBJ whole genome shotgun (WGS) entry which is preliminary data.</text>
</comment>
<feature type="compositionally biased region" description="Basic and acidic residues" evidence="1">
    <location>
        <begin position="200"/>
        <end position="216"/>
    </location>
</feature>
<reference evidence="2" key="2">
    <citation type="submission" date="2022-01" db="EMBL/GenBank/DDBJ databases">
        <authorList>
            <person name="Yamashiro T."/>
            <person name="Shiraishi A."/>
            <person name="Satake H."/>
            <person name="Nakayama K."/>
        </authorList>
    </citation>
    <scope>NUCLEOTIDE SEQUENCE</scope>
</reference>
<feature type="region of interest" description="Disordered" evidence="1">
    <location>
        <begin position="112"/>
        <end position="133"/>
    </location>
</feature>
<feature type="compositionally biased region" description="Polar residues" evidence="1">
    <location>
        <begin position="114"/>
        <end position="128"/>
    </location>
</feature>
<sequence>MLAICAANELVSKETKDGSSKVPIGSHSGHFEIVSSSSLDTNPSQPPASTPVDVSMHKEDQQAVGGPTSLGVTSEEGAYPQLSSGMSALNLNKPIFLASFIIHYESASGHDASVDSTTEAEPNKSGTDPNVLADKTQSIEEANLRGDEFTISNETSKTIKLEDLSKLVQNVKDDFIDLDSPNDDPIIMVDESEEDEKDKDDEIHTTSNVESKDTLAPKHPSPSSLPTELKDLPSKFNDLTEEVKRLKKHVATVQAKLKTLDVLPSLLNKVTEALNQFSHAIALASKKTKDISVPSAGQAGTQPAKGEKNTNLATIS</sequence>
<feature type="region of interest" description="Disordered" evidence="1">
    <location>
        <begin position="15"/>
        <end position="76"/>
    </location>
</feature>
<feature type="region of interest" description="Disordered" evidence="1">
    <location>
        <begin position="287"/>
        <end position="316"/>
    </location>
</feature>
<evidence type="ECO:0000256" key="1">
    <source>
        <dbReference type="SAM" id="MobiDB-lite"/>
    </source>
</evidence>
<organism evidence="2 3">
    <name type="scientific">Tanacetum coccineum</name>
    <dbReference type="NCBI Taxonomy" id="301880"/>
    <lineage>
        <taxon>Eukaryota</taxon>
        <taxon>Viridiplantae</taxon>
        <taxon>Streptophyta</taxon>
        <taxon>Embryophyta</taxon>
        <taxon>Tracheophyta</taxon>
        <taxon>Spermatophyta</taxon>
        <taxon>Magnoliopsida</taxon>
        <taxon>eudicotyledons</taxon>
        <taxon>Gunneridae</taxon>
        <taxon>Pentapetalae</taxon>
        <taxon>asterids</taxon>
        <taxon>campanulids</taxon>
        <taxon>Asterales</taxon>
        <taxon>Asteraceae</taxon>
        <taxon>Asteroideae</taxon>
        <taxon>Anthemideae</taxon>
        <taxon>Anthemidinae</taxon>
        <taxon>Tanacetum</taxon>
    </lineage>
</organism>
<feature type="region of interest" description="Disordered" evidence="1">
    <location>
        <begin position="191"/>
        <end position="232"/>
    </location>
</feature>
<reference evidence="2" key="1">
    <citation type="journal article" date="2022" name="Int. J. Mol. Sci.">
        <title>Draft Genome of Tanacetum Coccineum: Genomic Comparison of Closely Related Tanacetum-Family Plants.</title>
        <authorList>
            <person name="Yamashiro T."/>
            <person name="Shiraishi A."/>
            <person name="Nakayama K."/>
            <person name="Satake H."/>
        </authorList>
    </citation>
    <scope>NUCLEOTIDE SEQUENCE</scope>
</reference>
<dbReference type="EMBL" id="BQNB010013520">
    <property type="protein sequence ID" value="GJT16988.1"/>
    <property type="molecule type" value="Genomic_DNA"/>
</dbReference>
<name>A0ABQ5BR30_9ASTR</name>
<accession>A0ABQ5BR30</accession>
<evidence type="ECO:0000313" key="3">
    <source>
        <dbReference type="Proteomes" id="UP001151760"/>
    </source>
</evidence>